<reference evidence="2 3" key="1">
    <citation type="journal article" date="2014" name="PLoS Genet.">
        <title>Phylogenetically driven sequencing of extremely halophilic archaea reveals strategies for static and dynamic osmo-response.</title>
        <authorList>
            <person name="Becker E.A."/>
            <person name="Seitzer P.M."/>
            <person name="Tritt A."/>
            <person name="Larsen D."/>
            <person name="Krusor M."/>
            <person name="Yao A.I."/>
            <person name="Wu D."/>
            <person name="Madern D."/>
            <person name="Eisen J.A."/>
            <person name="Darling A.E."/>
            <person name="Facciotti M.T."/>
        </authorList>
    </citation>
    <scope>NUCLEOTIDE SEQUENCE [LARGE SCALE GENOMIC DNA]</scope>
    <source>
        <strain evidence="2 3">DSM 12281</strain>
    </source>
</reference>
<proteinExistence type="predicted"/>
<feature type="transmembrane region" description="Helical" evidence="1">
    <location>
        <begin position="45"/>
        <end position="70"/>
    </location>
</feature>
<keyword evidence="1" id="KW-1133">Transmembrane helix</keyword>
<gene>
    <name evidence="2" type="ORF">C484_01645</name>
</gene>
<organism evidence="2 3">
    <name type="scientific">Natrialba taiwanensis DSM 12281</name>
    <dbReference type="NCBI Taxonomy" id="1230458"/>
    <lineage>
        <taxon>Archaea</taxon>
        <taxon>Methanobacteriati</taxon>
        <taxon>Methanobacteriota</taxon>
        <taxon>Stenosarchaea group</taxon>
        <taxon>Halobacteria</taxon>
        <taxon>Halobacteriales</taxon>
        <taxon>Natrialbaceae</taxon>
        <taxon>Natrialba</taxon>
    </lineage>
</organism>
<dbReference type="OrthoDB" id="291397at2157"/>
<name>M0AES3_9EURY</name>
<accession>M0AES3</accession>
<dbReference type="EMBL" id="AOIL01000009">
    <property type="protein sequence ID" value="ELY96377.1"/>
    <property type="molecule type" value="Genomic_DNA"/>
</dbReference>
<keyword evidence="3" id="KW-1185">Reference proteome</keyword>
<dbReference type="Proteomes" id="UP000011648">
    <property type="component" value="Unassembled WGS sequence"/>
</dbReference>
<feature type="transmembrane region" description="Helical" evidence="1">
    <location>
        <begin position="20"/>
        <end position="39"/>
    </location>
</feature>
<evidence type="ECO:0000313" key="3">
    <source>
        <dbReference type="Proteomes" id="UP000011648"/>
    </source>
</evidence>
<dbReference type="PATRIC" id="fig|1230458.4.peg.317"/>
<dbReference type="RefSeq" id="WP_006824237.1">
    <property type="nucleotide sequence ID" value="NZ_AOIL01000009.1"/>
</dbReference>
<protein>
    <submittedName>
        <fullName evidence="2">Uncharacterized protein</fullName>
    </submittedName>
</protein>
<evidence type="ECO:0000313" key="2">
    <source>
        <dbReference type="EMBL" id="ELY96377.1"/>
    </source>
</evidence>
<keyword evidence="1" id="KW-0812">Transmembrane</keyword>
<sequence length="77" mass="8372">MSKSSTLLDLVAAQRAQLRVIIALLIASGLLLALSIPFVEPGDRAFPILVIDVVLVVGSLGFFSTTYWYCTKRAMDD</sequence>
<dbReference type="AlphaFoldDB" id="M0AES3"/>
<evidence type="ECO:0000256" key="1">
    <source>
        <dbReference type="SAM" id="Phobius"/>
    </source>
</evidence>
<comment type="caution">
    <text evidence="2">The sequence shown here is derived from an EMBL/GenBank/DDBJ whole genome shotgun (WGS) entry which is preliminary data.</text>
</comment>
<keyword evidence="1" id="KW-0472">Membrane</keyword>